<dbReference type="AlphaFoldDB" id="U6K4B5"/>
<accession>U6K4B5</accession>
<dbReference type="VEuPathDB" id="ToxoDB:EMH_0075980"/>
<evidence type="ECO:0000256" key="2">
    <source>
        <dbReference type="SAM" id="MobiDB-lite"/>
    </source>
</evidence>
<dbReference type="OrthoDB" id="348295at2759"/>
<sequence>MKQIQDIEREARKLEEELEDLREAPSLYMVREMVLKDAQEELERYKQSLDRLLTPPEPPIEIYPFLEEEQAKLYPEERELLQARQELVLMDEKYKTLEAEAQIPAGNAEEVQLAKALYTLLKAKAFVTDEELKAAGALALADRLNASRDMPPPVPPYPSGYGTPTIGAAGDPMSPAVGDLLSPSGEGPLSPYGDPLSPFGGGQEAFGAAMGADEEVSHLQDPESVRVARDAVIAAEKRIDDKVERKKAVDDGLGHLYAAIPEMQQYIQQLERGVENLRRKLKEQVEEPEAVAFASIENRTKRINDRLRLLRRMRHKYYDFSPDMFTYLAGEGDPQHAWLGFLERNVDDSLIALREILESYTEIRLSSSKAQHLLWGFRLTETLQQLPVALLIQRASEGPAGELQQQHINNRWQEIEGELYALEIQKEAYEQSADELRQGLNVLSASRYWCVELPQTLVAAHSYLVKLEETVKYLEKKQIWLLSISRESIAETVNQSFLNAITEAKRRKEEYGDDEEILKSVHEAHMEALQDTENQIYKTLERAERREADFCPHFDVGTLPAIRPKAPAEPPRMSQEEREEEVLRETPHAVNIEALENLTGLTLPNVLQLRKKKAPKRAENP</sequence>
<gene>
    <name evidence="3" type="ORF">EMH_0075980</name>
</gene>
<evidence type="ECO:0000256" key="1">
    <source>
        <dbReference type="SAM" id="Coils"/>
    </source>
</evidence>
<name>U6K4B5_9EIME</name>
<proteinExistence type="predicted"/>
<dbReference type="RefSeq" id="XP_013355130.1">
    <property type="nucleotide sequence ID" value="XM_013499676.1"/>
</dbReference>
<feature type="coiled-coil region" evidence="1">
    <location>
        <begin position="4"/>
        <end position="55"/>
    </location>
</feature>
<dbReference type="GeneID" id="25382059"/>
<reference evidence="3" key="2">
    <citation type="submission" date="2013-10" db="EMBL/GenBank/DDBJ databases">
        <authorList>
            <person name="Aslett M."/>
        </authorList>
    </citation>
    <scope>NUCLEOTIDE SEQUENCE [LARGE SCALE GENOMIC DNA]</scope>
    <source>
        <strain evidence="3">Houghton</strain>
    </source>
</reference>
<feature type="region of interest" description="Disordered" evidence="2">
    <location>
        <begin position="561"/>
        <end position="588"/>
    </location>
</feature>
<dbReference type="EMBL" id="HG684289">
    <property type="protein sequence ID" value="CDJ32565.1"/>
    <property type="molecule type" value="Genomic_DNA"/>
</dbReference>
<evidence type="ECO:0000313" key="4">
    <source>
        <dbReference type="Proteomes" id="UP000030744"/>
    </source>
</evidence>
<dbReference type="Proteomes" id="UP000030744">
    <property type="component" value="Unassembled WGS sequence"/>
</dbReference>
<organism evidence="3 4">
    <name type="scientific">Eimeria mitis</name>
    <dbReference type="NCBI Taxonomy" id="44415"/>
    <lineage>
        <taxon>Eukaryota</taxon>
        <taxon>Sar</taxon>
        <taxon>Alveolata</taxon>
        <taxon>Apicomplexa</taxon>
        <taxon>Conoidasida</taxon>
        <taxon>Coccidia</taxon>
        <taxon>Eucoccidiorida</taxon>
        <taxon>Eimeriorina</taxon>
        <taxon>Eimeriidae</taxon>
        <taxon>Eimeria</taxon>
    </lineage>
</organism>
<protein>
    <submittedName>
        <fullName evidence="3">Uncharacterized protein</fullName>
    </submittedName>
</protein>
<keyword evidence="4" id="KW-1185">Reference proteome</keyword>
<feature type="coiled-coil region" evidence="1">
    <location>
        <begin position="260"/>
        <end position="287"/>
    </location>
</feature>
<reference evidence="3" key="1">
    <citation type="submission" date="2013-10" db="EMBL/GenBank/DDBJ databases">
        <title>Genomic analysis of the causative agents of coccidiosis in chickens.</title>
        <authorList>
            <person name="Reid A.J."/>
            <person name="Blake D."/>
            <person name="Billington K."/>
            <person name="Browne H."/>
            <person name="Dunn M."/>
            <person name="Hung S."/>
            <person name="Kawahara F."/>
            <person name="Miranda-Saavedra D."/>
            <person name="Mourier T."/>
            <person name="Nagra H."/>
            <person name="Otto T.D."/>
            <person name="Rawlings N."/>
            <person name="Sanchez A."/>
            <person name="Sanders M."/>
            <person name="Subramaniam C."/>
            <person name="Tay Y."/>
            <person name="Dear P."/>
            <person name="Doerig C."/>
            <person name="Gruber A."/>
            <person name="Parkinson J."/>
            <person name="Shirley M."/>
            <person name="Wan K.L."/>
            <person name="Berriman M."/>
            <person name="Tomley F."/>
            <person name="Pain A."/>
        </authorList>
    </citation>
    <scope>NUCLEOTIDE SEQUENCE [LARGE SCALE GENOMIC DNA]</scope>
    <source>
        <strain evidence="3">Houghton</strain>
    </source>
</reference>
<keyword evidence="1" id="KW-0175">Coiled coil</keyword>
<evidence type="ECO:0000313" key="3">
    <source>
        <dbReference type="EMBL" id="CDJ32565.1"/>
    </source>
</evidence>